<dbReference type="Proteomes" id="UP000191448">
    <property type="component" value="Unassembled WGS sequence"/>
</dbReference>
<dbReference type="RefSeq" id="WP_158082706.1">
    <property type="nucleotide sequence ID" value="NZ_LTAY01000048.1"/>
</dbReference>
<dbReference type="EMBL" id="LTAY01000048">
    <property type="protein sequence ID" value="OPX47349.1"/>
    <property type="molecule type" value="Genomic_DNA"/>
</dbReference>
<protein>
    <submittedName>
        <fullName evidence="1">Uncharacterized protein</fullName>
    </submittedName>
</protein>
<name>A0A1V4SU05_9CLOT</name>
<proteinExistence type="predicted"/>
<dbReference type="AlphaFoldDB" id="A0A1V4SU05"/>
<gene>
    <name evidence="1" type="ORF">CLTHE_19120</name>
</gene>
<sequence>MIKKILGVILLIIIILIAMGYCSGRRSASDNSNEIRVINVTFNKSE</sequence>
<evidence type="ECO:0000313" key="2">
    <source>
        <dbReference type="Proteomes" id="UP000191448"/>
    </source>
</evidence>
<organism evidence="1 2">
    <name type="scientific">Clostridium thermobutyricum DSM 4928</name>
    <dbReference type="NCBI Taxonomy" id="1121339"/>
    <lineage>
        <taxon>Bacteria</taxon>
        <taxon>Bacillati</taxon>
        <taxon>Bacillota</taxon>
        <taxon>Clostridia</taxon>
        <taxon>Eubacteriales</taxon>
        <taxon>Clostridiaceae</taxon>
        <taxon>Clostridium</taxon>
    </lineage>
</organism>
<evidence type="ECO:0000313" key="1">
    <source>
        <dbReference type="EMBL" id="OPX47349.1"/>
    </source>
</evidence>
<comment type="caution">
    <text evidence="1">The sequence shown here is derived from an EMBL/GenBank/DDBJ whole genome shotgun (WGS) entry which is preliminary data.</text>
</comment>
<reference evidence="1 2" key="1">
    <citation type="submission" date="2016-02" db="EMBL/GenBank/DDBJ databases">
        <title>Genome sequence of Clostridium thermobutyricum DSM 4928.</title>
        <authorList>
            <person name="Poehlein A."/>
            <person name="Daniel R."/>
        </authorList>
    </citation>
    <scope>NUCLEOTIDE SEQUENCE [LARGE SCALE GENOMIC DNA]</scope>
    <source>
        <strain evidence="1 2">DSM 4928</strain>
    </source>
</reference>
<accession>A0A1V4SU05</accession>